<proteinExistence type="predicted"/>
<organism evidence="2 3">
    <name type="scientific">Ophiocordyceps camponoti-floridani</name>
    <dbReference type="NCBI Taxonomy" id="2030778"/>
    <lineage>
        <taxon>Eukaryota</taxon>
        <taxon>Fungi</taxon>
        <taxon>Dikarya</taxon>
        <taxon>Ascomycota</taxon>
        <taxon>Pezizomycotina</taxon>
        <taxon>Sordariomycetes</taxon>
        <taxon>Hypocreomycetidae</taxon>
        <taxon>Hypocreales</taxon>
        <taxon>Ophiocordycipitaceae</taxon>
        <taxon>Ophiocordyceps</taxon>
    </lineage>
</organism>
<dbReference type="Proteomes" id="UP000562929">
    <property type="component" value="Unassembled WGS sequence"/>
</dbReference>
<keyword evidence="3" id="KW-1185">Reference proteome</keyword>
<accession>A0A8H4VF31</accession>
<feature type="region of interest" description="Disordered" evidence="1">
    <location>
        <begin position="292"/>
        <end position="354"/>
    </location>
</feature>
<dbReference type="AlphaFoldDB" id="A0A8H4VF31"/>
<dbReference type="EMBL" id="JAACLJ010000002">
    <property type="protein sequence ID" value="KAF4591836.1"/>
    <property type="molecule type" value="Genomic_DNA"/>
</dbReference>
<protein>
    <submittedName>
        <fullName evidence="2">Zinc knuckle-domain-containing protein</fullName>
    </submittedName>
</protein>
<feature type="region of interest" description="Disordered" evidence="1">
    <location>
        <begin position="245"/>
        <end position="266"/>
    </location>
</feature>
<dbReference type="OrthoDB" id="437973at2759"/>
<evidence type="ECO:0000313" key="2">
    <source>
        <dbReference type="EMBL" id="KAF4591836.1"/>
    </source>
</evidence>
<sequence length="354" mass="38756">MSAYRPRRGPLQSTPTNVQCQKCLKRGHYSYECKASAQDRPYVSRPSRSQQLRNPKLIPELTGLEPPATKKGTADAKAPVLGNRGFLMPKFDHRSLHAAGAALYLRTVASEGLAVMPTAAARGVIHLGARMHHTDDTARTERTTRGLAVLPQAAVHHPVELDFLSHRAARKAQNFQLANQVALDAAVTIATESTEPDLQIQCATTAAHQLPMTICDGLRVPRINAAPRVVEAGPQFHRADIVAQRRSVTGDETPESPTSGARRITAPGLRFHHAGGVARNLIVSGFDERYRSRSPKMKGGYQRELRGSRQDCHETARDVGMSKRAVPDESERPRSLSPFSKRLAMTKAMHGDGR</sequence>
<evidence type="ECO:0000256" key="1">
    <source>
        <dbReference type="SAM" id="MobiDB-lite"/>
    </source>
</evidence>
<evidence type="ECO:0000313" key="3">
    <source>
        <dbReference type="Proteomes" id="UP000562929"/>
    </source>
</evidence>
<reference evidence="2 3" key="1">
    <citation type="journal article" date="2020" name="G3 (Bethesda)">
        <title>Genetic Underpinnings of Host Manipulation by Ophiocordyceps as Revealed by Comparative Transcriptomics.</title>
        <authorList>
            <person name="Will I."/>
            <person name="Das B."/>
            <person name="Trinh T."/>
            <person name="Brachmann A."/>
            <person name="Ohm R.A."/>
            <person name="de Bekker C."/>
        </authorList>
    </citation>
    <scope>NUCLEOTIDE SEQUENCE [LARGE SCALE GENOMIC DNA]</scope>
    <source>
        <strain evidence="2 3">EC05</strain>
    </source>
</reference>
<gene>
    <name evidence="2" type="ORF">GQ602_002135</name>
</gene>
<feature type="region of interest" description="Disordered" evidence="1">
    <location>
        <begin position="36"/>
        <end position="75"/>
    </location>
</feature>
<feature type="compositionally biased region" description="Basic and acidic residues" evidence="1">
    <location>
        <begin position="301"/>
        <end position="334"/>
    </location>
</feature>
<comment type="caution">
    <text evidence="2">The sequence shown here is derived from an EMBL/GenBank/DDBJ whole genome shotgun (WGS) entry which is preliminary data.</text>
</comment>
<name>A0A8H4VF31_9HYPO</name>
<dbReference type="Pfam" id="PF13917">
    <property type="entry name" value="zf-CCHC_3"/>
    <property type="match status" value="1"/>
</dbReference>